<evidence type="ECO:0008006" key="4">
    <source>
        <dbReference type="Google" id="ProtNLM"/>
    </source>
</evidence>
<keyword evidence="1" id="KW-0812">Transmembrane</keyword>
<keyword evidence="3" id="KW-1185">Reference proteome</keyword>
<evidence type="ECO:0000313" key="2">
    <source>
        <dbReference type="EMBL" id="SHJ06833.1"/>
    </source>
</evidence>
<dbReference type="STRING" id="1121302.SAMN02745163_01227"/>
<accession>A0A1M6GA48</accession>
<gene>
    <name evidence="2" type="ORF">SAMN02745163_01227</name>
</gene>
<reference evidence="2 3" key="1">
    <citation type="submission" date="2016-11" db="EMBL/GenBank/DDBJ databases">
        <authorList>
            <person name="Jaros S."/>
            <person name="Januszkiewicz K."/>
            <person name="Wedrychowicz H."/>
        </authorList>
    </citation>
    <scope>NUCLEOTIDE SEQUENCE [LARGE SCALE GENOMIC DNA]</scope>
    <source>
        <strain evidence="2 3">DSM 21758</strain>
    </source>
</reference>
<evidence type="ECO:0000313" key="3">
    <source>
        <dbReference type="Proteomes" id="UP000184310"/>
    </source>
</evidence>
<protein>
    <recommendedName>
        <fullName evidence="4">DUF5050 domain-containing protein</fullName>
    </recommendedName>
</protein>
<evidence type="ECO:0000256" key="1">
    <source>
        <dbReference type="SAM" id="Phobius"/>
    </source>
</evidence>
<feature type="transmembrane region" description="Helical" evidence="1">
    <location>
        <begin position="12"/>
        <end position="32"/>
    </location>
</feature>
<keyword evidence="1" id="KW-1133">Transmembrane helix</keyword>
<dbReference type="RefSeq" id="WP_072985802.1">
    <property type="nucleotide sequence ID" value="NZ_FQZB01000006.1"/>
</dbReference>
<proteinExistence type="predicted"/>
<organism evidence="2 3">
    <name type="scientific">Clostridium cavendishii DSM 21758</name>
    <dbReference type="NCBI Taxonomy" id="1121302"/>
    <lineage>
        <taxon>Bacteria</taxon>
        <taxon>Bacillati</taxon>
        <taxon>Bacillota</taxon>
        <taxon>Clostridia</taxon>
        <taxon>Eubacteriales</taxon>
        <taxon>Clostridiaceae</taxon>
        <taxon>Clostridium</taxon>
    </lineage>
</organism>
<dbReference type="Proteomes" id="UP000184310">
    <property type="component" value="Unassembled WGS sequence"/>
</dbReference>
<dbReference type="AlphaFoldDB" id="A0A1M6GA48"/>
<dbReference type="SUPFAM" id="SSF82171">
    <property type="entry name" value="DPP6 N-terminal domain-like"/>
    <property type="match status" value="1"/>
</dbReference>
<name>A0A1M6GA48_9CLOT</name>
<dbReference type="EMBL" id="FQZB01000006">
    <property type="protein sequence ID" value="SHJ06833.1"/>
    <property type="molecule type" value="Genomic_DNA"/>
</dbReference>
<sequence>MIDNKKNFLRNIIIAISVILIIVISVGTYMFFNSKKTKATEESKFYFYKNDQNTASVYTLDKDNKLIKLDKDNEQVYYVDKLRQYILINKNKEMSFVDEKGHIIEIDKDVQGGVKINGDKIYYIKNNKELYLKKGLEGKSEKIGENIEKVSIISDNIIKCLDKDYKTIIKKDDKDIIKELGIFDAIKFNKDYTKCVYSKDKSLVEYDIKAGTEKKIVEPKIDTKEAYLGCYSIEDDNILYGIIKTKKDEPRINIDVWYKEKGKEPKEILKDCKGVLLSEDEKGVYYTNNIGTLFYKDLKKGEEKRLMDDVEFFLLTTKDYIIVTSSKGENYKVNNNGTNEKLKSKDKIILVKKFKDSYAYFNEEDSSIYIDGKKTIENVKKYSIVNDDIAYVNNDNEVYLVKNGDIKNPKLILKNVKEYDVISFGESTLFMNLFDIDDIKGYWRDDVDQNEAIYITKENYKTLIYYHGNNNFKISKISTPDKDKIALELENEEYKVRTISKTKDKDLISVDGRNYRRIDKETYKKIEDLTKYQMEVLNPKANQYLNAWAPLNKVIKKDNMIYFEYINPNPPNQKVYIREDGTLFDDPLTGSEIKDGKSNDNKNKDAVKNADPELVKKYLKVVEDNDPLSGNSVLRSKYELNDITTYEGKKYYVFNRVNDKRYLMYIDEDENIYNVNGTIEKNGLIKVHRRK</sequence>
<keyword evidence="1" id="KW-0472">Membrane</keyword>